<gene>
    <name evidence="2" type="ORF">Tci_005941</name>
</gene>
<feature type="region of interest" description="Disordered" evidence="1">
    <location>
        <begin position="1"/>
        <end position="50"/>
    </location>
</feature>
<dbReference type="AlphaFoldDB" id="A0A6L2JAC9"/>
<protein>
    <recommendedName>
        <fullName evidence="3">Retrovirus-related Pol polyprotein from transposon TNT 1-94</fullName>
    </recommendedName>
</protein>
<evidence type="ECO:0000313" key="2">
    <source>
        <dbReference type="EMBL" id="GEU33963.1"/>
    </source>
</evidence>
<name>A0A6L2JAC9_TANCI</name>
<reference evidence="2" key="1">
    <citation type="journal article" date="2019" name="Sci. Rep.">
        <title>Draft genome of Tanacetum cinerariifolium, the natural source of mosquito coil.</title>
        <authorList>
            <person name="Yamashiro T."/>
            <person name="Shiraishi A."/>
            <person name="Satake H."/>
            <person name="Nakayama K."/>
        </authorList>
    </citation>
    <scope>NUCLEOTIDE SEQUENCE</scope>
</reference>
<evidence type="ECO:0008006" key="3">
    <source>
        <dbReference type="Google" id="ProtNLM"/>
    </source>
</evidence>
<sequence>MRKVNDFVAMDSEEQKSSAKEAQESSTKRTSEHLESDISKKQKVDENVEPVVDDSEELRKCIEIVPDVGDEIQRMNIKFRGGLLGSKVFKELLSFSAAEGLQLLKSFCCQMDKDRINKSCDPVDTPMVEKSKLDEDKEGKHVDPSHYHGMIGSLLYLTANIFTKALGRERIEFLINKQGMRSFTPETLQQLTDEVDE</sequence>
<accession>A0A6L2JAC9</accession>
<feature type="compositionally biased region" description="Basic and acidic residues" evidence="1">
    <location>
        <begin position="13"/>
        <end position="46"/>
    </location>
</feature>
<organism evidence="2">
    <name type="scientific">Tanacetum cinerariifolium</name>
    <name type="common">Dalmatian daisy</name>
    <name type="synonym">Chrysanthemum cinerariifolium</name>
    <dbReference type="NCBI Taxonomy" id="118510"/>
    <lineage>
        <taxon>Eukaryota</taxon>
        <taxon>Viridiplantae</taxon>
        <taxon>Streptophyta</taxon>
        <taxon>Embryophyta</taxon>
        <taxon>Tracheophyta</taxon>
        <taxon>Spermatophyta</taxon>
        <taxon>Magnoliopsida</taxon>
        <taxon>eudicotyledons</taxon>
        <taxon>Gunneridae</taxon>
        <taxon>Pentapetalae</taxon>
        <taxon>asterids</taxon>
        <taxon>campanulids</taxon>
        <taxon>Asterales</taxon>
        <taxon>Asteraceae</taxon>
        <taxon>Asteroideae</taxon>
        <taxon>Anthemideae</taxon>
        <taxon>Anthemidinae</taxon>
        <taxon>Tanacetum</taxon>
    </lineage>
</organism>
<proteinExistence type="predicted"/>
<dbReference type="EMBL" id="BKCJ010000523">
    <property type="protein sequence ID" value="GEU33963.1"/>
    <property type="molecule type" value="Genomic_DNA"/>
</dbReference>
<evidence type="ECO:0000256" key="1">
    <source>
        <dbReference type="SAM" id="MobiDB-lite"/>
    </source>
</evidence>
<comment type="caution">
    <text evidence="2">The sequence shown here is derived from an EMBL/GenBank/DDBJ whole genome shotgun (WGS) entry which is preliminary data.</text>
</comment>